<reference evidence="3 4" key="1">
    <citation type="journal article" date="2020" name="ISME J.">
        <title>Uncovering the hidden diversity of litter-decomposition mechanisms in mushroom-forming fungi.</title>
        <authorList>
            <person name="Floudas D."/>
            <person name="Bentzer J."/>
            <person name="Ahren D."/>
            <person name="Johansson T."/>
            <person name="Persson P."/>
            <person name="Tunlid A."/>
        </authorList>
    </citation>
    <scope>NUCLEOTIDE SEQUENCE [LARGE SCALE GENOMIC DNA]</scope>
    <source>
        <strain evidence="3 4">CBS 101986</strain>
    </source>
</reference>
<sequence length="517" mass="53270">MASFTGLLTVEDSSPLISYAPAGSWSDSPSNDPLLSSYLGNSYHTSSAQGATATFSFVGTGVSIFGGRRPNYGAYTVSVDGNTIQTGTSQASQDLSRQQLASATGLSYGNHTLVLTNTGGAPVDIDSIDFQTSGGPSGSIPVAKDFDDADPAMTYTPSPDAWQTNTDPGFFGNTLHFTQTPGASASMKFSGEAVAVYGTVSPDHANIVVNVDGQATTLPGGANGFASLVHTDVLLFYRGDLDGTEHTITMSADSQPGTGPFIDLDRMTVFTPSGSPGGVASVSSSAPASSSAAFSSILPTASVVASVSASASASTTASAAADITAGPSASPSVNLNSNGSTSHTSTGVIVGSVIGGLAVLFMLLATAFLFYLRRRRQRTARLHKSMISVSPVLPMQEKPMTPILPMQRAPFDIEKGDLGRLENPAFPFPAQKKGLSALRYPAPSTLSDTASYHSRGPSELSNGSTAPLVQNVPVINAPQPRANVARKPPPGRSGSIATRPVRPTNRPPTMDFSQVPR</sequence>
<dbReference type="Gene3D" id="2.60.120.260">
    <property type="entry name" value="Galactose-binding domain-like"/>
    <property type="match status" value="2"/>
</dbReference>
<evidence type="ECO:0000256" key="1">
    <source>
        <dbReference type="SAM" id="MobiDB-lite"/>
    </source>
</evidence>
<protein>
    <recommendedName>
        <fullName evidence="5">Transmembrane protein</fullName>
    </recommendedName>
</protein>
<evidence type="ECO:0008006" key="5">
    <source>
        <dbReference type="Google" id="ProtNLM"/>
    </source>
</evidence>
<proteinExistence type="predicted"/>
<feature type="compositionally biased region" description="Low complexity" evidence="1">
    <location>
        <begin position="498"/>
        <end position="509"/>
    </location>
</feature>
<feature type="region of interest" description="Disordered" evidence="1">
    <location>
        <begin position="446"/>
        <end position="517"/>
    </location>
</feature>
<evidence type="ECO:0000256" key="2">
    <source>
        <dbReference type="SAM" id="Phobius"/>
    </source>
</evidence>
<dbReference type="Proteomes" id="UP000567179">
    <property type="component" value="Unassembled WGS sequence"/>
</dbReference>
<accession>A0A8H5F3M3</accession>
<feature type="compositionally biased region" description="Polar residues" evidence="1">
    <location>
        <begin position="459"/>
        <end position="468"/>
    </location>
</feature>
<dbReference type="EMBL" id="JAACJJ010000028">
    <property type="protein sequence ID" value="KAF5322600.1"/>
    <property type="molecule type" value="Genomic_DNA"/>
</dbReference>
<feature type="transmembrane region" description="Helical" evidence="2">
    <location>
        <begin position="348"/>
        <end position="372"/>
    </location>
</feature>
<keyword evidence="2" id="KW-0812">Transmembrane</keyword>
<organism evidence="3 4">
    <name type="scientific">Psilocybe cf. subviscida</name>
    <dbReference type="NCBI Taxonomy" id="2480587"/>
    <lineage>
        <taxon>Eukaryota</taxon>
        <taxon>Fungi</taxon>
        <taxon>Dikarya</taxon>
        <taxon>Basidiomycota</taxon>
        <taxon>Agaricomycotina</taxon>
        <taxon>Agaricomycetes</taxon>
        <taxon>Agaricomycetidae</taxon>
        <taxon>Agaricales</taxon>
        <taxon>Agaricineae</taxon>
        <taxon>Strophariaceae</taxon>
        <taxon>Psilocybe</taxon>
    </lineage>
</organism>
<evidence type="ECO:0000313" key="4">
    <source>
        <dbReference type="Proteomes" id="UP000567179"/>
    </source>
</evidence>
<comment type="caution">
    <text evidence="3">The sequence shown here is derived from an EMBL/GenBank/DDBJ whole genome shotgun (WGS) entry which is preliminary data.</text>
</comment>
<gene>
    <name evidence="3" type="ORF">D9619_001541</name>
</gene>
<name>A0A8H5F3M3_9AGAR</name>
<dbReference type="OrthoDB" id="3258237at2759"/>
<evidence type="ECO:0000313" key="3">
    <source>
        <dbReference type="EMBL" id="KAF5322600.1"/>
    </source>
</evidence>
<keyword evidence="2" id="KW-0472">Membrane</keyword>
<keyword evidence="2" id="KW-1133">Transmembrane helix</keyword>
<keyword evidence="4" id="KW-1185">Reference proteome</keyword>
<dbReference type="AlphaFoldDB" id="A0A8H5F3M3"/>